<dbReference type="RefSeq" id="WP_161124781.1">
    <property type="nucleotide sequence ID" value="NZ_VYSB01000005.1"/>
</dbReference>
<proteinExistence type="predicted"/>
<accession>A0A7C9IWV7</accession>
<dbReference type="Gene3D" id="2.60.40.10">
    <property type="entry name" value="Immunoglobulins"/>
    <property type="match status" value="1"/>
</dbReference>
<evidence type="ECO:0008006" key="3">
    <source>
        <dbReference type="Google" id="ProtNLM"/>
    </source>
</evidence>
<gene>
    <name evidence="1" type="ORF">F5985_06470</name>
</gene>
<dbReference type="InterPro" id="IPR008964">
    <property type="entry name" value="Invasin/intimin_cell_adhesion"/>
</dbReference>
<dbReference type="AlphaFoldDB" id="A0A7C9IWV7"/>
<sequence>MTLQLVDSTGAILASPTLSQTEARNLKVTLKNAAGAVQAFKRVVVTLDSPLAVLTPQSGTQLTDAAGVAVFAIAPASVTSSGAVTATAKASIDGAEVSKTLDLQITAGNVALSGLSVNPTSAQLGQSVNVSVNASVNGQPAASNSVTVAITSTCGTVSPASAQVDSSGKASAVIQTTVSGSCSVAATTAGVASPATASYTVTTAPVTGIQFVQVSPAVIYQQDSVGANSSIVKFKVIDSNGNPVSGQTVNAALINPTGGVHFCDAAAVAGSAVSAAPSGEVSFSVCSGTQPETVQVRATLAGASGIFTDSNILTVQTGLPTQRFFDIAADRLSLPCGTYFTDKVNNIYTNIIVNLADRQGNPVPNGTPVALVTEGGQLNTLDGKNASSCIIDNGACTVKLLCQDYRPLGSMNVDGSPLGDPRRGRVTVLARADGEESFVDKNNNNRYDPGELFEDIGVPFMDKNEDGALTVTYKNRDTNTDEGEVSYPIAAAAVGTSACPSNSNPRLSQPGTCNGVWNGSGTKLDGSRYTPTKVRRDIVIVFSGGEIGQPGLYDASIPLANRTAVLFSSRSSIIVRLADFNGNSLPAGATLGVSVRKPDASNCTAKSLDSVIRNSTEPTVHEAILEKCSGGETVEFTVEATAGTTSKTSMFTVTVP</sequence>
<evidence type="ECO:0000313" key="2">
    <source>
        <dbReference type="Proteomes" id="UP000481947"/>
    </source>
</evidence>
<dbReference type="InterPro" id="IPR013783">
    <property type="entry name" value="Ig-like_fold"/>
</dbReference>
<dbReference type="Proteomes" id="UP000481947">
    <property type="component" value="Unassembled WGS sequence"/>
</dbReference>
<evidence type="ECO:0000313" key="1">
    <source>
        <dbReference type="EMBL" id="MYZ51789.1"/>
    </source>
</evidence>
<dbReference type="EMBL" id="VYSB01000005">
    <property type="protein sequence ID" value="MYZ51789.1"/>
    <property type="molecule type" value="Genomic_DNA"/>
</dbReference>
<comment type="caution">
    <text evidence="1">The sequence shown here is derived from an EMBL/GenBank/DDBJ whole genome shotgun (WGS) entry which is preliminary data.</text>
</comment>
<reference evidence="1 2" key="1">
    <citation type="submission" date="2019-09" db="EMBL/GenBank/DDBJ databases">
        <title>Identification of Malikia spinosa a prominent benzene-, toluene-, and ethylbenzene-degrading bacterium: enrichment, isolation and whole genome sequencing.</title>
        <authorList>
            <person name="Tancsics A."/>
            <person name="Revesz F."/>
            <person name="Kriszt B."/>
        </authorList>
    </citation>
    <scope>NUCLEOTIDE SEQUENCE [LARGE SCALE GENOMIC DNA]</scope>
    <source>
        <strain evidence="1 2">AB6</strain>
    </source>
</reference>
<name>A0A7C9IWV7_9BURK</name>
<organism evidence="1 2">
    <name type="scientific">Malikia spinosa</name>
    <dbReference type="NCBI Taxonomy" id="86180"/>
    <lineage>
        <taxon>Bacteria</taxon>
        <taxon>Pseudomonadati</taxon>
        <taxon>Pseudomonadota</taxon>
        <taxon>Betaproteobacteria</taxon>
        <taxon>Burkholderiales</taxon>
        <taxon>Comamonadaceae</taxon>
        <taxon>Malikia</taxon>
    </lineage>
</organism>
<protein>
    <recommendedName>
        <fullName evidence="3">Big-1 domain-containing protein</fullName>
    </recommendedName>
</protein>
<dbReference type="SUPFAM" id="SSF49373">
    <property type="entry name" value="Invasin/intimin cell-adhesion fragments"/>
    <property type="match status" value="1"/>
</dbReference>